<reference evidence="16 17" key="1">
    <citation type="submission" date="2018-08" db="EMBL/GenBank/DDBJ databases">
        <title>Recombination of ecologically and evolutionarily significant loci maintains genetic cohesion in the Pseudomonas syringae species complex.</title>
        <authorList>
            <person name="Dillon M."/>
            <person name="Thakur S."/>
            <person name="Almeida R.N.D."/>
            <person name="Weir B.S."/>
            <person name="Guttman D.S."/>
        </authorList>
    </citation>
    <scope>NUCLEOTIDE SEQUENCE [LARGE SCALE GENOMIC DNA]</scope>
    <source>
        <strain evidence="16 17">ICMP 3883</strain>
    </source>
</reference>
<dbReference type="PANTHER" id="PTHR11055:SF1">
    <property type="entry name" value="PAPS SYNTHETASE, ISOFORM D"/>
    <property type="match status" value="1"/>
</dbReference>
<dbReference type="CDD" id="cd02027">
    <property type="entry name" value="APSK"/>
    <property type="match status" value="1"/>
</dbReference>
<feature type="active site" description="Phosphoserine intermediate" evidence="13">
    <location>
        <position position="143"/>
    </location>
</feature>
<organism evidence="16 17">
    <name type="scientific">Pseudomonas syringae pv. ribicola</name>
    <dbReference type="NCBI Taxonomy" id="55398"/>
    <lineage>
        <taxon>Bacteria</taxon>
        <taxon>Pseudomonadati</taxon>
        <taxon>Pseudomonadota</taxon>
        <taxon>Gammaproteobacteria</taxon>
        <taxon>Pseudomonadales</taxon>
        <taxon>Pseudomonadaceae</taxon>
        <taxon>Pseudomonas</taxon>
    </lineage>
</organism>
<dbReference type="NCBIfam" id="TIGR00455">
    <property type="entry name" value="apsK"/>
    <property type="match status" value="1"/>
</dbReference>
<comment type="caution">
    <text evidence="16">The sequence shown here is derived from an EMBL/GenBank/DDBJ whole genome shotgun (WGS) entry which is preliminary data.</text>
</comment>
<comment type="pathway">
    <text evidence="3 13 14">Sulfur metabolism; hydrogen sulfide biosynthesis; sulfite from sulfate: step 2/3.</text>
</comment>
<feature type="binding site" evidence="13">
    <location>
        <begin position="69"/>
        <end position="76"/>
    </location>
    <ligand>
        <name>ATP</name>
        <dbReference type="ChEBI" id="CHEBI:30616"/>
    </ligand>
</feature>
<comment type="catalytic activity">
    <reaction evidence="1 13 14">
        <text>adenosine 5'-phosphosulfate + ATP = 3'-phosphoadenylyl sulfate + ADP + H(+)</text>
        <dbReference type="Rhea" id="RHEA:24152"/>
        <dbReference type="ChEBI" id="CHEBI:15378"/>
        <dbReference type="ChEBI" id="CHEBI:30616"/>
        <dbReference type="ChEBI" id="CHEBI:58243"/>
        <dbReference type="ChEBI" id="CHEBI:58339"/>
        <dbReference type="ChEBI" id="CHEBI:456216"/>
        <dbReference type="EC" id="2.7.1.25"/>
    </reaction>
</comment>
<evidence type="ECO:0000256" key="2">
    <source>
        <dbReference type="ARBA" id="ARBA00002632"/>
    </source>
</evidence>
<evidence type="ECO:0000313" key="17">
    <source>
        <dbReference type="Proteomes" id="UP000280292"/>
    </source>
</evidence>
<proteinExistence type="inferred from homology"/>
<dbReference type="Pfam" id="PF01583">
    <property type="entry name" value="APS_kinase"/>
    <property type="match status" value="1"/>
</dbReference>
<dbReference type="GO" id="GO:0004020">
    <property type="term" value="F:adenylylsulfate kinase activity"/>
    <property type="evidence" value="ECO:0007669"/>
    <property type="project" value="UniProtKB-UniRule"/>
</dbReference>
<evidence type="ECO:0000256" key="6">
    <source>
        <dbReference type="ARBA" id="ARBA00022679"/>
    </source>
</evidence>
<dbReference type="GO" id="GO:0000103">
    <property type="term" value="P:sulfate assimilation"/>
    <property type="evidence" value="ECO:0007669"/>
    <property type="project" value="UniProtKB-UniRule"/>
</dbReference>
<evidence type="ECO:0000313" key="16">
    <source>
        <dbReference type="EMBL" id="RML43044.1"/>
    </source>
</evidence>
<dbReference type="InterPro" id="IPR059117">
    <property type="entry name" value="APS_kinase_dom"/>
</dbReference>
<evidence type="ECO:0000256" key="12">
    <source>
        <dbReference type="ARBA" id="ARBA00031464"/>
    </source>
</evidence>
<dbReference type="UniPathway" id="UPA00140">
    <property type="reaction ID" value="UER00205"/>
</dbReference>
<evidence type="ECO:0000256" key="1">
    <source>
        <dbReference type="ARBA" id="ARBA00001823"/>
    </source>
</evidence>
<evidence type="ECO:0000256" key="13">
    <source>
        <dbReference type="HAMAP-Rule" id="MF_00065"/>
    </source>
</evidence>
<keyword evidence="7 13" id="KW-0547">Nucleotide-binding</keyword>
<gene>
    <name evidence="13" type="primary">cysC</name>
    <name evidence="16" type="ORF">ALQ95_100279</name>
</gene>
<evidence type="ECO:0000256" key="7">
    <source>
        <dbReference type="ARBA" id="ARBA00022741"/>
    </source>
</evidence>
<feature type="domain" description="APS kinase" evidence="15">
    <location>
        <begin position="62"/>
        <end position="210"/>
    </location>
</feature>
<dbReference type="GO" id="GO:0005524">
    <property type="term" value="F:ATP binding"/>
    <property type="evidence" value="ECO:0007669"/>
    <property type="project" value="UniProtKB-UniRule"/>
</dbReference>
<dbReference type="SUPFAM" id="SSF52540">
    <property type="entry name" value="P-loop containing nucleoside triphosphate hydrolases"/>
    <property type="match status" value="1"/>
</dbReference>
<dbReference type="PANTHER" id="PTHR11055">
    <property type="entry name" value="BIFUNCTIONAL 3'-PHOSPHOADENOSINE 5'-PHOSPHOSULFATE SYNTHASE"/>
    <property type="match status" value="1"/>
</dbReference>
<evidence type="ECO:0000256" key="4">
    <source>
        <dbReference type="ARBA" id="ARBA00007008"/>
    </source>
</evidence>
<evidence type="ECO:0000256" key="3">
    <source>
        <dbReference type="ARBA" id="ARBA00004806"/>
    </source>
</evidence>
<dbReference type="AlphaFoldDB" id="A0A3M2VUX9"/>
<comment type="function">
    <text evidence="2 13 14">Catalyzes the synthesis of activated sulfate.</text>
</comment>
<dbReference type="GO" id="GO:0070814">
    <property type="term" value="P:hydrogen sulfide biosynthetic process"/>
    <property type="evidence" value="ECO:0007669"/>
    <property type="project" value="UniProtKB-UniRule"/>
</dbReference>
<evidence type="ECO:0000256" key="14">
    <source>
        <dbReference type="RuleBase" id="RU004347"/>
    </source>
</evidence>
<evidence type="ECO:0000256" key="8">
    <source>
        <dbReference type="ARBA" id="ARBA00022777"/>
    </source>
</evidence>
<evidence type="ECO:0000256" key="9">
    <source>
        <dbReference type="ARBA" id="ARBA00022840"/>
    </source>
</evidence>
<dbReference type="Proteomes" id="UP000280292">
    <property type="component" value="Unassembled WGS sequence"/>
</dbReference>
<sequence>MVVVVGAFIPSGRMPRGKNVSSLCVHNPEWMIMENSQGGQSLVWQPSQVSSKDREQHLRQTPKTVWLTGLSGSGKSTIAFALERALMDLGKLAYTLDGDNIRQGLCRDLGFSAEHRSENIRRIAEVARLMNDAGLIVISSFISPYEADREAARSIIGHERFMEVFISTPLETCIQRDPKGLYRRAVAGELKDFTGISAPYESPLYPVLQLDTRHVPIEECVARILDILQITKNYCRG</sequence>
<dbReference type="InterPro" id="IPR027417">
    <property type="entry name" value="P-loop_NTPase"/>
</dbReference>
<keyword evidence="6 13" id="KW-0808">Transferase</keyword>
<dbReference type="InterPro" id="IPR002891">
    <property type="entry name" value="APS"/>
</dbReference>
<name>A0A3M2VUX9_PSESI</name>
<keyword evidence="9 13" id="KW-0067">ATP-binding</keyword>
<dbReference type="HAMAP" id="MF_00065">
    <property type="entry name" value="Adenylyl_sulf_kinase"/>
    <property type="match status" value="1"/>
</dbReference>
<dbReference type="EMBL" id="RBNR01000193">
    <property type="protein sequence ID" value="RML43044.1"/>
    <property type="molecule type" value="Genomic_DNA"/>
</dbReference>
<comment type="similarity">
    <text evidence="4 13 14">Belongs to the APS kinase family.</text>
</comment>
<evidence type="ECO:0000259" key="15">
    <source>
        <dbReference type="Pfam" id="PF01583"/>
    </source>
</evidence>
<evidence type="ECO:0000256" key="10">
    <source>
        <dbReference type="ARBA" id="ARBA00029724"/>
    </source>
</evidence>
<dbReference type="EC" id="2.7.1.25" evidence="5 13"/>
<protein>
    <recommendedName>
        <fullName evidence="5 13">Adenylyl-sulfate kinase</fullName>
        <ecNumber evidence="5 13">2.7.1.25</ecNumber>
    </recommendedName>
    <alternativeName>
        <fullName evidence="11 13">APS kinase</fullName>
    </alternativeName>
    <alternativeName>
        <fullName evidence="12 13">ATP adenosine-5'-phosphosulfate 3'-phosphotransferase</fullName>
    </alternativeName>
    <alternativeName>
        <fullName evidence="10 13">Adenosine-5'-phosphosulfate kinase</fullName>
    </alternativeName>
</protein>
<dbReference type="Gene3D" id="3.40.50.300">
    <property type="entry name" value="P-loop containing nucleotide triphosphate hydrolases"/>
    <property type="match status" value="1"/>
</dbReference>
<accession>A0A3M2VUX9</accession>
<dbReference type="NCBIfam" id="NF003013">
    <property type="entry name" value="PRK03846.1"/>
    <property type="match status" value="1"/>
</dbReference>
<evidence type="ECO:0000256" key="11">
    <source>
        <dbReference type="ARBA" id="ARBA00031393"/>
    </source>
</evidence>
<keyword evidence="13" id="KW-0597">Phosphoprotein</keyword>
<keyword evidence="8 13" id="KW-0418">Kinase</keyword>
<evidence type="ECO:0000256" key="5">
    <source>
        <dbReference type="ARBA" id="ARBA00012121"/>
    </source>
</evidence>